<feature type="transmembrane region" description="Helical" evidence="8">
    <location>
        <begin position="79"/>
        <end position="106"/>
    </location>
</feature>
<sequence>MSSIDTTTPPKATTDPKTLNSSGSKPGSMEQVVDVALRVLLFATALVGMIVMVASKQTKLFTFPGLTIPVVAKFSQSPAFTYLVAALSVACLYSIITVLLSVLALIKKGGNTSNLQFYFVMFDVLLLGIVASATGAAGGVGYIGLKGNSHSGWTKVCNLYGSFCRHFGASIFLSLVSSITLLLLVWLSVYVLSKKIAR</sequence>
<feature type="compositionally biased region" description="Low complexity" evidence="9">
    <location>
        <begin position="1"/>
        <end position="18"/>
    </location>
</feature>
<evidence type="ECO:0000256" key="2">
    <source>
        <dbReference type="ARBA" id="ARBA00007651"/>
    </source>
</evidence>
<feature type="domain" description="Casparian strip membrane protein" evidence="10">
    <location>
        <begin position="30"/>
        <end position="179"/>
    </location>
</feature>
<evidence type="ECO:0000256" key="8">
    <source>
        <dbReference type="RuleBase" id="RU361233"/>
    </source>
</evidence>
<feature type="region of interest" description="Disordered" evidence="9">
    <location>
        <begin position="1"/>
        <end position="27"/>
    </location>
</feature>
<proteinExistence type="inferred from homology"/>
<keyword evidence="5 8" id="KW-0812">Transmembrane</keyword>
<evidence type="ECO:0000256" key="9">
    <source>
        <dbReference type="SAM" id="MobiDB-lite"/>
    </source>
</evidence>
<feature type="transmembrane region" description="Helical" evidence="8">
    <location>
        <begin position="169"/>
        <end position="192"/>
    </location>
</feature>
<gene>
    <name evidence="11" type="ORF">CTI12_AA027810</name>
</gene>
<keyword evidence="4 8" id="KW-1003">Cell membrane</keyword>
<keyword evidence="7 8" id="KW-0472">Membrane</keyword>
<evidence type="ECO:0000256" key="1">
    <source>
        <dbReference type="ARBA" id="ARBA00004651"/>
    </source>
</evidence>
<dbReference type="PANTHER" id="PTHR36488:SF8">
    <property type="entry name" value="CASP-LIKE PROTEIN 1U1"/>
    <property type="match status" value="1"/>
</dbReference>
<reference evidence="11 12" key="1">
    <citation type="journal article" date="2018" name="Mol. Plant">
        <title>The genome of Artemisia annua provides insight into the evolution of Asteraceae family and artemisinin biosynthesis.</title>
        <authorList>
            <person name="Shen Q."/>
            <person name="Zhang L."/>
            <person name="Liao Z."/>
            <person name="Wang S."/>
            <person name="Yan T."/>
            <person name="Shi P."/>
            <person name="Liu M."/>
            <person name="Fu X."/>
            <person name="Pan Q."/>
            <person name="Wang Y."/>
            <person name="Lv Z."/>
            <person name="Lu X."/>
            <person name="Zhang F."/>
            <person name="Jiang W."/>
            <person name="Ma Y."/>
            <person name="Chen M."/>
            <person name="Hao X."/>
            <person name="Li L."/>
            <person name="Tang Y."/>
            <person name="Lv G."/>
            <person name="Zhou Y."/>
            <person name="Sun X."/>
            <person name="Brodelius P.E."/>
            <person name="Rose J.K.C."/>
            <person name="Tang K."/>
        </authorList>
    </citation>
    <scope>NUCLEOTIDE SEQUENCE [LARGE SCALE GENOMIC DNA]</scope>
    <source>
        <strain evidence="12">cv. Huhao1</strain>
        <tissue evidence="11">Leaf</tissue>
    </source>
</reference>
<feature type="transmembrane region" description="Helical" evidence="8">
    <location>
        <begin position="35"/>
        <end position="54"/>
    </location>
</feature>
<evidence type="ECO:0000256" key="3">
    <source>
        <dbReference type="ARBA" id="ARBA00011489"/>
    </source>
</evidence>
<dbReference type="InterPro" id="IPR006459">
    <property type="entry name" value="CASP/CASPL"/>
</dbReference>
<evidence type="ECO:0000256" key="4">
    <source>
        <dbReference type="ARBA" id="ARBA00022475"/>
    </source>
</evidence>
<dbReference type="Pfam" id="PF04535">
    <property type="entry name" value="CASP_dom"/>
    <property type="match status" value="1"/>
</dbReference>
<dbReference type="NCBIfam" id="TIGR01569">
    <property type="entry name" value="A_tha_TIGR01569"/>
    <property type="match status" value="1"/>
</dbReference>
<evidence type="ECO:0000256" key="7">
    <source>
        <dbReference type="ARBA" id="ARBA00023136"/>
    </source>
</evidence>
<dbReference type="STRING" id="35608.A0A2U1QES1"/>
<keyword evidence="12" id="KW-1185">Reference proteome</keyword>
<comment type="similarity">
    <text evidence="2 8">Belongs to the Casparian strip membrane proteins (CASP) family.</text>
</comment>
<dbReference type="GO" id="GO:0005886">
    <property type="term" value="C:plasma membrane"/>
    <property type="evidence" value="ECO:0007669"/>
    <property type="project" value="UniProtKB-SubCell"/>
</dbReference>
<dbReference type="AlphaFoldDB" id="A0A2U1QES1"/>
<comment type="subunit">
    <text evidence="3 8">Homodimer and heterodimers.</text>
</comment>
<name>A0A2U1QES1_ARTAN</name>
<organism evidence="11 12">
    <name type="scientific">Artemisia annua</name>
    <name type="common">Sweet wormwood</name>
    <dbReference type="NCBI Taxonomy" id="35608"/>
    <lineage>
        <taxon>Eukaryota</taxon>
        <taxon>Viridiplantae</taxon>
        <taxon>Streptophyta</taxon>
        <taxon>Embryophyta</taxon>
        <taxon>Tracheophyta</taxon>
        <taxon>Spermatophyta</taxon>
        <taxon>Magnoliopsida</taxon>
        <taxon>eudicotyledons</taxon>
        <taxon>Gunneridae</taxon>
        <taxon>Pentapetalae</taxon>
        <taxon>asterids</taxon>
        <taxon>campanulids</taxon>
        <taxon>Asterales</taxon>
        <taxon>Asteraceae</taxon>
        <taxon>Asteroideae</taxon>
        <taxon>Anthemideae</taxon>
        <taxon>Artemisiinae</taxon>
        <taxon>Artemisia</taxon>
    </lineage>
</organism>
<dbReference type="Proteomes" id="UP000245207">
    <property type="component" value="Unassembled WGS sequence"/>
</dbReference>
<evidence type="ECO:0000259" key="10">
    <source>
        <dbReference type="Pfam" id="PF04535"/>
    </source>
</evidence>
<dbReference type="EMBL" id="PKPP01000173">
    <property type="protein sequence ID" value="PWA96519.1"/>
    <property type="molecule type" value="Genomic_DNA"/>
</dbReference>
<dbReference type="InterPro" id="IPR044173">
    <property type="entry name" value="CASPL"/>
</dbReference>
<evidence type="ECO:0000313" key="11">
    <source>
        <dbReference type="EMBL" id="PWA96519.1"/>
    </source>
</evidence>
<comment type="subcellular location">
    <subcellularLocation>
        <location evidence="1 8">Cell membrane</location>
        <topology evidence="1 8">Multi-pass membrane protein</topology>
    </subcellularLocation>
</comment>
<dbReference type="InterPro" id="IPR006702">
    <property type="entry name" value="CASP_dom"/>
</dbReference>
<accession>A0A2U1QES1</accession>
<evidence type="ECO:0000256" key="5">
    <source>
        <dbReference type="ARBA" id="ARBA00022692"/>
    </source>
</evidence>
<comment type="caution">
    <text evidence="11">The sequence shown here is derived from an EMBL/GenBank/DDBJ whole genome shotgun (WGS) entry which is preliminary data.</text>
</comment>
<dbReference type="PANTHER" id="PTHR36488">
    <property type="entry name" value="CASP-LIKE PROTEIN 1U1"/>
    <property type="match status" value="1"/>
</dbReference>
<evidence type="ECO:0000256" key="6">
    <source>
        <dbReference type="ARBA" id="ARBA00022989"/>
    </source>
</evidence>
<feature type="transmembrane region" description="Helical" evidence="8">
    <location>
        <begin position="118"/>
        <end position="145"/>
    </location>
</feature>
<keyword evidence="6 8" id="KW-1133">Transmembrane helix</keyword>
<dbReference type="OrthoDB" id="1926504at2759"/>
<evidence type="ECO:0000313" key="12">
    <source>
        <dbReference type="Proteomes" id="UP000245207"/>
    </source>
</evidence>
<protein>
    <recommendedName>
        <fullName evidence="8">CASP-like protein</fullName>
    </recommendedName>
</protein>